<evidence type="ECO:0000313" key="2">
    <source>
        <dbReference type="Proteomes" id="UP001148629"/>
    </source>
</evidence>
<protein>
    <submittedName>
        <fullName evidence="1">Uncharacterized protein</fullName>
    </submittedName>
</protein>
<name>A0ACC1RH35_9HYPO</name>
<proteinExistence type="predicted"/>
<accession>A0ACC1RH35</accession>
<gene>
    <name evidence="1" type="ORF">NM208_g14674</name>
</gene>
<reference evidence="1" key="1">
    <citation type="submission" date="2022-08" db="EMBL/GenBank/DDBJ databases">
        <title>Genome Sequence of Fusarium decemcellulare.</title>
        <authorList>
            <person name="Buettner E."/>
        </authorList>
    </citation>
    <scope>NUCLEOTIDE SEQUENCE</scope>
    <source>
        <strain evidence="1">Babe19</strain>
    </source>
</reference>
<organism evidence="1 2">
    <name type="scientific">Fusarium decemcellulare</name>
    <dbReference type="NCBI Taxonomy" id="57161"/>
    <lineage>
        <taxon>Eukaryota</taxon>
        <taxon>Fungi</taxon>
        <taxon>Dikarya</taxon>
        <taxon>Ascomycota</taxon>
        <taxon>Pezizomycotina</taxon>
        <taxon>Sordariomycetes</taxon>
        <taxon>Hypocreomycetidae</taxon>
        <taxon>Hypocreales</taxon>
        <taxon>Nectriaceae</taxon>
        <taxon>Fusarium</taxon>
        <taxon>Fusarium decemcellulare species complex</taxon>
    </lineage>
</organism>
<sequence>MDPTALSNDDKETDWTPMAYGYLSVNGDPISTPRVKVAQLIAQPSSESLDVGVTMYGSPLDFAAVHFKLYARGLNLEDEYTGWELAAKLCELRELCQPKQEVAPIVIDLLLPEHKAGFATQLASLLWTRAESDRERSPLSPYFEHSKDVKELTVVYARCGQTGHHASKCQAEKKFCKRCKKNDHTTADCKEPRKITCHHCNEEGHIKKECPKLPCRKCGEDGHLAKDCKQVRCGRCYEIGHETEGCRRLPPKCPTCGGAHTESRCFKRKDRAPRFKQEFQVNTEFKSAHHGLTERQQAMADQFEKLPRLAGARSNNGNRGTGDAQVKTEPPAQQEPINW</sequence>
<comment type="caution">
    <text evidence="1">The sequence shown here is derived from an EMBL/GenBank/DDBJ whole genome shotgun (WGS) entry which is preliminary data.</text>
</comment>
<evidence type="ECO:0000313" key="1">
    <source>
        <dbReference type="EMBL" id="KAJ3517656.1"/>
    </source>
</evidence>
<keyword evidence="2" id="KW-1185">Reference proteome</keyword>
<dbReference type="Proteomes" id="UP001148629">
    <property type="component" value="Unassembled WGS sequence"/>
</dbReference>
<dbReference type="EMBL" id="JANRMS010003549">
    <property type="protein sequence ID" value="KAJ3517656.1"/>
    <property type="molecule type" value="Genomic_DNA"/>
</dbReference>